<keyword evidence="3" id="KW-1185">Reference proteome</keyword>
<dbReference type="Pfam" id="PF00535">
    <property type="entry name" value="Glycos_transf_2"/>
    <property type="match status" value="1"/>
</dbReference>
<dbReference type="InterPro" id="IPR029044">
    <property type="entry name" value="Nucleotide-diphossugar_trans"/>
</dbReference>
<dbReference type="Gene3D" id="3.90.550.10">
    <property type="entry name" value="Spore Coat Polysaccharide Biosynthesis Protein SpsA, Chain A"/>
    <property type="match status" value="1"/>
</dbReference>
<dbReference type="EMBL" id="LBHU01000001">
    <property type="protein sequence ID" value="KLI64638.1"/>
    <property type="molecule type" value="Genomic_DNA"/>
</dbReference>
<dbReference type="AlphaFoldDB" id="A0A0H0XPT6"/>
<dbReference type="PANTHER" id="PTHR43179:SF7">
    <property type="entry name" value="RHAMNOSYLTRANSFERASE WBBL"/>
    <property type="match status" value="1"/>
</dbReference>
<dbReference type="Proteomes" id="UP000053455">
    <property type="component" value="Unassembled WGS sequence"/>
</dbReference>
<sequence length="307" mass="34068">MAEVTVIMVSYNTRELTCTAIDTLLRNAGDVTMDIIVWDNASEDGSADAVAERFADINLIRSDDNVGFGAANNAAAKLAQTEWLLLLNPDTETHPNAVANLLAFAKAHPEAGIVGGRTVFPDGTLNIASCWNRMTPWSLFCNAVGLSRVFSSSELFNPEGIGGWKRDTVRKVDIVVGCFFMIRTSLWRELGGFSPRYFMYGEESDMCLRAAKIGYRPMITPDAQIMHLVGASSKRREDKVLRLMRAKATLIQDHWSNAARPFGITMLWLWIAMRRAGSALLGLGSGGSSELWKQVWRQRRAWLGGYR</sequence>
<evidence type="ECO:0000313" key="2">
    <source>
        <dbReference type="EMBL" id="KLI64638.1"/>
    </source>
</evidence>
<dbReference type="STRING" id="874156.GCA_001021555_00568"/>
<protein>
    <submittedName>
        <fullName evidence="2">Glycosyl transferase family 2</fullName>
    </submittedName>
</protein>
<reference evidence="2 3" key="1">
    <citation type="submission" date="2015-04" db="EMBL/GenBank/DDBJ databases">
        <title>The draft genome sequence of Erythrobacter marinus HWDM-33.</title>
        <authorList>
            <person name="Zhuang L."/>
            <person name="Liu Y."/>
            <person name="Shao Z."/>
        </authorList>
    </citation>
    <scope>NUCLEOTIDE SEQUENCE [LARGE SCALE GENOMIC DNA]</scope>
    <source>
        <strain evidence="2 3">HWDM-33</strain>
    </source>
</reference>
<dbReference type="InterPro" id="IPR001173">
    <property type="entry name" value="Glyco_trans_2-like"/>
</dbReference>
<keyword evidence="2" id="KW-0808">Transferase</keyword>
<name>A0A0H0XPT6_9SPHN</name>
<dbReference type="SUPFAM" id="SSF53448">
    <property type="entry name" value="Nucleotide-diphospho-sugar transferases"/>
    <property type="match status" value="1"/>
</dbReference>
<proteinExistence type="predicted"/>
<feature type="domain" description="Glycosyltransferase 2-like" evidence="1">
    <location>
        <begin position="5"/>
        <end position="154"/>
    </location>
</feature>
<accession>A0A0H0XPT6</accession>
<organism evidence="2 3">
    <name type="scientific">Aurantiacibacter marinus</name>
    <dbReference type="NCBI Taxonomy" id="874156"/>
    <lineage>
        <taxon>Bacteria</taxon>
        <taxon>Pseudomonadati</taxon>
        <taxon>Pseudomonadota</taxon>
        <taxon>Alphaproteobacteria</taxon>
        <taxon>Sphingomonadales</taxon>
        <taxon>Erythrobacteraceae</taxon>
        <taxon>Aurantiacibacter</taxon>
    </lineage>
</organism>
<evidence type="ECO:0000313" key="3">
    <source>
        <dbReference type="Proteomes" id="UP000053455"/>
    </source>
</evidence>
<dbReference type="PANTHER" id="PTHR43179">
    <property type="entry name" value="RHAMNOSYLTRANSFERASE WBBL"/>
    <property type="match status" value="1"/>
</dbReference>
<dbReference type="PATRIC" id="fig|874156.12.peg.740"/>
<dbReference type="CDD" id="cd04186">
    <property type="entry name" value="GT_2_like_c"/>
    <property type="match status" value="1"/>
</dbReference>
<dbReference type="RefSeq" id="WP_047092503.1">
    <property type="nucleotide sequence ID" value="NZ_LBHU01000001.1"/>
</dbReference>
<dbReference type="GO" id="GO:0016740">
    <property type="term" value="F:transferase activity"/>
    <property type="evidence" value="ECO:0007669"/>
    <property type="project" value="UniProtKB-KW"/>
</dbReference>
<evidence type="ECO:0000259" key="1">
    <source>
        <dbReference type="Pfam" id="PF00535"/>
    </source>
</evidence>
<gene>
    <name evidence="2" type="ORF">AAV99_03540</name>
</gene>
<comment type="caution">
    <text evidence="2">The sequence shown here is derived from an EMBL/GenBank/DDBJ whole genome shotgun (WGS) entry which is preliminary data.</text>
</comment>